<evidence type="ECO:0000313" key="3">
    <source>
        <dbReference type="Proteomes" id="UP000824076"/>
    </source>
</evidence>
<feature type="transmembrane region" description="Helical" evidence="1">
    <location>
        <begin position="372"/>
        <end position="394"/>
    </location>
</feature>
<protein>
    <submittedName>
        <fullName evidence="2">ABC transporter permease</fullName>
    </submittedName>
</protein>
<feature type="transmembrane region" description="Helical" evidence="1">
    <location>
        <begin position="275"/>
        <end position="308"/>
    </location>
</feature>
<feature type="transmembrane region" description="Helical" evidence="1">
    <location>
        <begin position="329"/>
        <end position="352"/>
    </location>
</feature>
<accession>A0A9D1LHX0</accession>
<keyword evidence="1" id="KW-1133">Transmembrane helix</keyword>
<dbReference type="EMBL" id="DVMS01000195">
    <property type="protein sequence ID" value="HIU39371.1"/>
    <property type="molecule type" value="Genomic_DNA"/>
</dbReference>
<evidence type="ECO:0000256" key="1">
    <source>
        <dbReference type="SAM" id="Phobius"/>
    </source>
</evidence>
<reference evidence="2" key="1">
    <citation type="submission" date="2020-10" db="EMBL/GenBank/DDBJ databases">
        <authorList>
            <person name="Gilroy R."/>
        </authorList>
    </citation>
    <scope>NUCLEOTIDE SEQUENCE</scope>
    <source>
        <strain evidence="2">17073</strain>
    </source>
</reference>
<evidence type="ECO:0000313" key="2">
    <source>
        <dbReference type="EMBL" id="HIU39371.1"/>
    </source>
</evidence>
<keyword evidence="1" id="KW-0812">Transmembrane</keyword>
<organism evidence="2 3">
    <name type="scientific">Candidatus Limisoma intestinavium</name>
    <dbReference type="NCBI Taxonomy" id="2840856"/>
    <lineage>
        <taxon>Bacteria</taxon>
        <taxon>Pseudomonadati</taxon>
        <taxon>Bacteroidota</taxon>
        <taxon>Bacteroidia</taxon>
        <taxon>Bacteroidales</taxon>
        <taxon>Candidatus Limisoma</taxon>
    </lineage>
</organism>
<name>A0A9D1LHX0_9BACT</name>
<comment type="caution">
    <text evidence="2">The sequence shown here is derived from an EMBL/GenBank/DDBJ whole genome shotgun (WGS) entry which is preliminary data.</text>
</comment>
<dbReference type="AlphaFoldDB" id="A0A9D1LHX0"/>
<reference evidence="2" key="2">
    <citation type="journal article" date="2021" name="PeerJ">
        <title>Extensive microbial diversity within the chicken gut microbiome revealed by metagenomics and culture.</title>
        <authorList>
            <person name="Gilroy R."/>
            <person name="Ravi A."/>
            <person name="Getino M."/>
            <person name="Pursley I."/>
            <person name="Horton D.L."/>
            <person name="Alikhan N.F."/>
            <person name="Baker D."/>
            <person name="Gharbi K."/>
            <person name="Hall N."/>
            <person name="Watson M."/>
            <person name="Adriaenssens E.M."/>
            <person name="Foster-Nyarko E."/>
            <person name="Jarju S."/>
            <person name="Secka A."/>
            <person name="Antonio M."/>
            <person name="Oren A."/>
            <person name="Chaudhuri R.R."/>
            <person name="La Ragione R."/>
            <person name="Hildebrand F."/>
            <person name="Pallen M.J."/>
        </authorList>
    </citation>
    <scope>NUCLEOTIDE SEQUENCE</scope>
    <source>
        <strain evidence="2">17073</strain>
    </source>
</reference>
<keyword evidence="1" id="KW-0472">Membrane</keyword>
<proteinExistence type="predicted"/>
<gene>
    <name evidence="2" type="ORF">IAD18_06880</name>
</gene>
<sequence length="406" mass="45314">MKNPLMWKLLRKHVSKTQLIGFAVANLVGLTIVLLGIQFYADVRPVFSDEDSFIRKDYLVITKNIGNISMLKSAIGGTDMNAFSEEEIAELESQPWMRKVGRFTTSNYKIYGNISLGGRSLSLRTYIFFESVPDEFIDTKGIDWDFDPEHPVVPILLSRDYLSLYNFGFATSQGMPQLSEDMIGKVPIVLSLIASDGHRDYVEGRIVGFSNRLNTIIVPEKFMQWSNERYAPGIKVQPSRLILEVKNPGDAAIGDYMKKHNYEVAGDKMNSNKAGYMLIVIMSIVIAVGLVISVLSFFILILSIYLLLQKNTQKLRDLLMLGYSPGQAASSYVRLTVGVNAAVYVLSLALMFYARSLYLPMLEVFSVEAAPVWQAVGAGFVIIGLITAGNVVAIKRKVAALWYLEK</sequence>
<dbReference type="Proteomes" id="UP000824076">
    <property type="component" value="Unassembled WGS sequence"/>
</dbReference>
<feature type="transmembrane region" description="Helical" evidence="1">
    <location>
        <begin position="20"/>
        <end position="41"/>
    </location>
</feature>